<name>A0A8K0JPE3_9TREE</name>
<comment type="caution">
    <text evidence="2">The sequence shown here is derived from an EMBL/GenBank/DDBJ whole genome shotgun (WGS) entry which is preliminary data.</text>
</comment>
<feature type="region of interest" description="Disordered" evidence="1">
    <location>
        <begin position="237"/>
        <end position="282"/>
    </location>
</feature>
<proteinExistence type="predicted"/>
<organism evidence="2 3">
    <name type="scientific">Filobasidium floriforme</name>
    <dbReference type="NCBI Taxonomy" id="5210"/>
    <lineage>
        <taxon>Eukaryota</taxon>
        <taxon>Fungi</taxon>
        <taxon>Dikarya</taxon>
        <taxon>Basidiomycota</taxon>
        <taxon>Agaricomycotina</taxon>
        <taxon>Tremellomycetes</taxon>
        <taxon>Filobasidiales</taxon>
        <taxon>Filobasidiaceae</taxon>
        <taxon>Filobasidium</taxon>
    </lineage>
</organism>
<feature type="compositionally biased region" description="Basic and acidic residues" evidence="1">
    <location>
        <begin position="584"/>
        <end position="602"/>
    </location>
</feature>
<feature type="compositionally biased region" description="Basic residues" evidence="1">
    <location>
        <begin position="1"/>
        <end position="11"/>
    </location>
</feature>
<reference evidence="2" key="1">
    <citation type="submission" date="2020-04" db="EMBL/GenBank/DDBJ databases">
        <title>Analysis of mating type loci in Filobasidium floriforme.</title>
        <authorList>
            <person name="Nowrousian M."/>
        </authorList>
    </citation>
    <scope>NUCLEOTIDE SEQUENCE</scope>
    <source>
        <strain evidence="2">CBS 6242</strain>
    </source>
</reference>
<feature type="compositionally biased region" description="Low complexity" evidence="1">
    <location>
        <begin position="237"/>
        <end position="251"/>
    </location>
</feature>
<feature type="compositionally biased region" description="Low complexity" evidence="1">
    <location>
        <begin position="460"/>
        <end position="492"/>
    </location>
</feature>
<keyword evidence="3" id="KW-1185">Reference proteome</keyword>
<feature type="compositionally biased region" description="Polar residues" evidence="1">
    <location>
        <begin position="426"/>
        <end position="435"/>
    </location>
</feature>
<evidence type="ECO:0000313" key="3">
    <source>
        <dbReference type="Proteomes" id="UP000812966"/>
    </source>
</evidence>
<feature type="region of interest" description="Disordered" evidence="1">
    <location>
        <begin position="417"/>
        <end position="504"/>
    </location>
</feature>
<feature type="region of interest" description="Disordered" evidence="1">
    <location>
        <begin position="584"/>
        <end position="632"/>
    </location>
</feature>
<dbReference type="AlphaFoldDB" id="A0A8K0JPE3"/>
<evidence type="ECO:0000313" key="2">
    <source>
        <dbReference type="EMBL" id="KAG7531419.1"/>
    </source>
</evidence>
<feature type="region of interest" description="Disordered" evidence="1">
    <location>
        <begin position="167"/>
        <end position="199"/>
    </location>
</feature>
<feature type="compositionally biased region" description="Low complexity" evidence="1">
    <location>
        <begin position="170"/>
        <end position="195"/>
    </location>
</feature>
<evidence type="ECO:0000256" key="1">
    <source>
        <dbReference type="SAM" id="MobiDB-lite"/>
    </source>
</evidence>
<sequence>MGLFNLKKRSKDKTPSPSIPPSPSFSSFSLGRRSAPSSPAIHEQPNPLASPVVQQPVVVVAAAPAPPAVPSTPMTKLNVLLDPLPRGTGLPEAANGIMQISVEDDADIDEVADEIKRALKLPRGVSIGCYKVAIPIDAHHSSKKFIDRNPETPVHLVSHFPSYNLSDHTQLGPSLQSSSPCQSRCSQESQRGGRSMTVHDWWPHPREVKEDEIQVLVRLGEAEEDLPPLTLLVHFARPASSSSGTTSRRSPSPSPVLPHQRPRHTRGPSTSSLYSPTLEQEEIPHPPIALDVRREARVEDVLDDLVRADGRPGRVERLREKMVLWRVDMSWKEMLNCERFGGLRTGDMPWPYPPNAPEPVAITDYSKPISHTFPAHTSNLNLVSLFVYIKPEAQRELARISSSSSSSVETFVYPPRPAVIPHQHHSSPSIPTTGSMAAGDEAVGGESSLKMERRRRRGASSRPSTAPSLGSSSGFGFSSPLASSSSSGASASTTGIPAFGRPRKTGYNSTVCAETQDDLPLGQSPLELDGGVHLRARTMTSRPRSMFGGRRQEDDDEDESDHQTRRDLRGQKMELNLEALRRLDMDTNGEKQEVLSDEHEPELVSSSSASARTGSISMPPTPQYELAGMDFGIPGGKEGLVLGDRRGREMRMWG</sequence>
<feature type="region of interest" description="Disordered" evidence="1">
    <location>
        <begin position="516"/>
        <end position="571"/>
    </location>
</feature>
<gene>
    <name evidence="2" type="ORF">FFLO_04340</name>
</gene>
<protein>
    <submittedName>
        <fullName evidence="2">Uncharacterized protein</fullName>
    </submittedName>
</protein>
<dbReference type="EMBL" id="JABELV010000091">
    <property type="protein sequence ID" value="KAG7531419.1"/>
    <property type="molecule type" value="Genomic_DNA"/>
</dbReference>
<accession>A0A8K0JPE3</accession>
<dbReference type="Proteomes" id="UP000812966">
    <property type="component" value="Unassembled WGS sequence"/>
</dbReference>
<feature type="compositionally biased region" description="Basic and acidic residues" evidence="1">
    <location>
        <begin position="561"/>
        <end position="571"/>
    </location>
</feature>
<feature type="compositionally biased region" description="Polar residues" evidence="1">
    <location>
        <begin position="267"/>
        <end position="278"/>
    </location>
</feature>
<feature type="region of interest" description="Disordered" evidence="1">
    <location>
        <begin position="1"/>
        <end position="48"/>
    </location>
</feature>